<dbReference type="EMBL" id="VOOS01000001">
    <property type="protein sequence ID" value="TXB67023.1"/>
    <property type="molecule type" value="Genomic_DNA"/>
</dbReference>
<proteinExistence type="predicted"/>
<dbReference type="Proteomes" id="UP000321721">
    <property type="component" value="Unassembled WGS sequence"/>
</dbReference>
<dbReference type="InterPro" id="IPR013783">
    <property type="entry name" value="Ig-like_fold"/>
</dbReference>
<dbReference type="Gene3D" id="2.60.40.10">
    <property type="entry name" value="Immunoglobulins"/>
    <property type="match status" value="1"/>
</dbReference>
<organism evidence="1 2">
    <name type="scientific">Vicingus serpentipes</name>
    <dbReference type="NCBI Taxonomy" id="1926625"/>
    <lineage>
        <taxon>Bacteria</taxon>
        <taxon>Pseudomonadati</taxon>
        <taxon>Bacteroidota</taxon>
        <taxon>Flavobacteriia</taxon>
        <taxon>Flavobacteriales</taxon>
        <taxon>Vicingaceae</taxon>
        <taxon>Vicingus</taxon>
    </lineage>
</organism>
<keyword evidence="2" id="KW-1185">Reference proteome</keyword>
<evidence type="ECO:0000313" key="2">
    <source>
        <dbReference type="Proteomes" id="UP000321721"/>
    </source>
</evidence>
<evidence type="ECO:0008006" key="3">
    <source>
        <dbReference type="Google" id="ProtNLM"/>
    </source>
</evidence>
<gene>
    <name evidence="1" type="ORF">FRY74_02230</name>
</gene>
<dbReference type="RefSeq" id="WP_147098184.1">
    <property type="nucleotide sequence ID" value="NZ_VOOS01000001.1"/>
</dbReference>
<evidence type="ECO:0000313" key="1">
    <source>
        <dbReference type="EMBL" id="TXB67023.1"/>
    </source>
</evidence>
<reference evidence="1 2" key="1">
    <citation type="submission" date="2019-08" db="EMBL/GenBank/DDBJ databases">
        <title>Genome of Vicingus serpentipes NCIMB 15042.</title>
        <authorList>
            <person name="Bowman J.P."/>
        </authorList>
    </citation>
    <scope>NUCLEOTIDE SEQUENCE [LARGE SCALE GENOMIC DNA]</scope>
    <source>
        <strain evidence="1 2">NCIMB 15042</strain>
    </source>
</reference>
<dbReference type="AlphaFoldDB" id="A0A5C6RXX0"/>
<sequence length="171" mass="19806">MKQIIRTSLFFIPIILFSAFSKMISVNPSVLDASGYVLEDDKKVEGAMVQLYQDNLIVDKLSTKKNGRFRFMLFSNSEYMIEISKPDCVKERVYISTKNEGDLADKYYFEFAVDLMKLKDFEGVDVSNLDFPTAVINYDADADEYVHDKLYSKSVRADLRRMKEEKDALKK</sequence>
<accession>A0A5C6RXX0</accession>
<name>A0A5C6RXX0_9FLAO</name>
<protein>
    <recommendedName>
        <fullName evidence="3">Carboxypeptidase regulatory-like domain-containing protein</fullName>
    </recommendedName>
</protein>
<dbReference type="SUPFAM" id="SSF49478">
    <property type="entry name" value="Cna protein B-type domain"/>
    <property type="match status" value="1"/>
</dbReference>
<dbReference type="OrthoDB" id="1467230at2"/>
<comment type="caution">
    <text evidence="1">The sequence shown here is derived from an EMBL/GenBank/DDBJ whole genome shotgun (WGS) entry which is preliminary data.</text>
</comment>